<proteinExistence type="predicted"/>
<evidence type="ECO:0000313" key="2">
    <source>
        <dbReference type="Proteomes" id="UP000027265"/>
    </source>
</evidence>
<dbReference type="AlphaFoldDB" id="A0A067PMR4"/>
<name>A0A067PMR4_9AGAM</name>
<keyword evidence="2" id="KW-1185">Reference proteome</keyword>
<dbReference type="OrthoDB" id="3060725at2759"/>
<accession>A0A067PMR4</accession>
<evidence type="ECO:0000313" key="1">
    <source>
        <dbReference type="EMBL" id="KDQ56088.1"/>
    </source>
</evidence>
<dbReference type="InParanoid" id="A0A067PMR4"/>
<reference evidence="2" key="1">
    <citation type="journal article" date="2014" name="Proc. Natl. Acad. Sci. U.S.A.">
        <title>Extensive sampling of basidiomycete genomes demonstrates inadequacy of the white-rot/brown-rot paradigm for wood decay fungi.</title>
        <authorList>
            <person name="Riley R."/>
            <person name="Salamov A.A."/>
            <person name="Brown D.W."/>
            <person name="Nagy L.G."/>
            <person name="Floudas D."/>
            <person name="Held B.W."/>
            <person name="Levasseur A."/>
            <person name="Lombard V."/>
            <person name="Morin E."/>
            <person name="Otillar R."/>
            <person name="Lindquist E.A."/>
            <person name="Sun H."/>
            <person name="LaButti K.M."/>
            <person name="Schmutz J."/>
            <person name="Jabbour D."/>
            <person name="Luo H."/>
            <person name="Baker S.E."/>
            <person name="Pisabarro A.G."/>
            <person name="Walton J.D."/>
            <person name="Blanchette R.A."/>
            <person name="Henrissat B."/>
            <person name="Martin F."/>
            <person name="Cullen D."/>
            <person name="Hibbett D.S."/>
            <person name="Grigoriev I.V."/>
        </authorList>
    </citation>
    <scope>NUCLEOTIDE SEQUENCE [LARGE SCALE GENOMIC DNA]</scope>
    <source>
        <strain evidence="2">MUCL 33604</strain>
    </source>
</reference>
<sequence>MSKAGGGSDIADLIAIHSPNKYEVPKSVIGGPTGGKRRIVEKEDPATDAIEEDEGRKVNDVDAHIGAYHEPAVLADCLVISSNSTKPIWRDIDGNLIPAREASDKLRTGTLVLANVTVKCWTTNETKKPKKGERQGLTVRKKIHCAVFLCLPPSSTLP</sequence>
<organism evidence="1 2">
    <name type="scientific">Jaapia argillacea MUCL 33604</name>
    <dbReference type="NCBI Taxonomy" id="933084"/>
    <lineage>
        <taxon>Eukaryota</taxon>
        <taxon>Fungi</taxon>
        <taxon>Dikarya</taxon>
        <taxon>Basidiomycota</taxon>
        <taxon>Agaricomycotina</taxon>
        <taxon>Agaricomycetes</taxon>
        <taxon>Agaricomycetidae</taxon>
        <taxon>Jaapiales</taxon>
        <taxon>Jaapiaceae</taxon>
        <taxon>Jaapia</taxon>
    </lineage>
</organism>
<dbReference type="EMBL" id="KL197723">
    <property type="protein sequence ID" value="KDQ56088.1"/>
    <property type="molecule type" value="Genomic_DNA"/>
</dbReference>
<gene>
    <name evidence="1" type="ORF">JAAARDRAFT_208307</name>
</gene>
<dbReference type="HOGENOM" id="CLU_1669623_0_0_1"/>
<dbReference type="Proteomes" id="UP000027265">
    <property type="component" value="Unassembled WGS sequence"/>
</dbReference>
<protein>
    <submittedName>
        <fullName evidence="1">Uncharacterized protein</fullName>
    </submittedName>
</protein>